<reference evidence="8 9" key="1">
    <citation type="submission" date="2016-06" db="EMBL/GenBank/DDBJ databases">
        <title>The Draft Genome Sequence and Annotation of the Desert Woodrat Neotoma lepida.</title>
        <authorList>
            <person name="Campbell M."/>
            <person name="Oakeson K.F."/>
            <person name="Yandell M."/>
            <person name="Halpert J.R."/>
            <person name="Dearing D."/>
        </authorList>
    </citation>
    <scope>NUCLEOTIDE SEQUENCE [LARGE SCALE GENOMIC DNA]</scope>
    <source>
        <strain evidence="8">417</strain>
        <tissue evidence="8">Liver</tissue>
    </source>
</reference>
<comment type="cofactor">
    <cofactor evidence="1">
        <name>heme</name>
        <dbReference type="ChEBI" id="CHEBI:30413"/>
    </cofactor>
</comment>
<gene>
    <name evidence="8" type="ORF">A6R68_07732</name>
</gene>
<feature type="non-terminal residue" evidence="8">
    <location>
        <position position="1"/>
    </location>
</feature>
<sequence length="93" mass="10429">APVTYDALMDMEYLDMMVNETLRLYPAPNGLDRISKKDLWYQLILSIGILSTGQSLRSSTLKDPIKRTKAEFILMHSCPLGMDSGTTLDEVCS</sequence>
<evidence type="ECO:0000256" key="1">
    <source>
        <dbReference type="ARBA" id="ARBA00001971"/>
    </source>
</evidence>
<dbReference type="InterPro" id="IPR001128">
    <property type="entry name" value="Cyt_P450"/>
</dbReference>
<keyword evidence="7" id="KW-0503">Monooxygenase</keyword>
<dbReference type="InterPro" id="IPR050705">
    <property type="entry name" value="Cytochrome_P450_3A"/>
</dbReference>
<keyword evidence="3" id="KW-0349">Heme</keyword>
<keyword evidence="6" id="KW-0408">Iron</keyword>
<proteinExistence type="inferred from homology"/>
<dbReference type="GO" id="GO:0020037">
    <property type="term" value="F:heme binding"/>
    <property type="evidence" value="ECO:0007669"/>
    <property type="project" value="InterPro"/>
</dbReference>
<dbReference type="STRING" id="56216.A0A1A6GCZ4"/>
<dbReference type="OrthoDB" id="1470350at2759"/>
<name>A0A1A6GCZ4_NEOLE</name>
<evidence type="ECO:0000256" key="2">
    <source>
        <dbReference type="ARBA" id="ARBA00010617"/>
    </source>
</evidence>
<dbReference type="PANTHER" id="PTHR24302">
    <property type="entry name" value="CYTOCHROME P450 FAMILY 3"/>
    <property type="match status" value="1"/>
</dbReference>
<accession>A0A1A6GCZ4</accession>
<evidence type="ECO:0000256" key="4">
    <source>
        <dbReference type="ARBA" id="ARBA00022723"/>
    </source>
</evidence>
<evidence type="ECO:0000256" key="3">
    <source>
        <dbReference type="ARBA" id="ARBA00022617"/>
    </source>
</evidence>
<dbReference type="Proteomes" id="UP000092124">
    <property type="component" value="Unassembled WGS sequence"/>
</dbReference>
<keyword evidence="4" id="KW-0479">Metal-binding</keyword>
<evidence type="ECO:0000256" key="6">
    <source>
        <dbReference type="ARBA" id="ARBA00023004"/>
    </source>
</evidence>
<dbReference type="GO" id="GO:0016705">
    <property type="term" value="F:oxidoreductase activity, acting on paired donors, with incorporation or reduction of molecular oxygen"/>
    <property type="evidence" value="ECO:0007669"/>
    <property type="project" value="InterPro"/>
</dbReference>
<evidence type="ECO:0000313" key="9">
    <source>
        <dbReference type="Proteomes" id="UP000092124"/>
    </source>
</evidence>
<dbReference type="SUPFAM" id="SSF48264">
    <property type="entry name" value="Cytochrome P450"/>
    <property type="match status" value="1"/>
</dbReference>
<dbReference type="AlphaFoldDB" id="A0A1A6GCZ4"/>
<organism evidence="8 9">
    <name type="scientific">Neotoma lepida</name>
    <name type="common">Desert woodrat</name>
    <dbReference type="NCBI Taxonomy" id="56216"/>
    <lineage>
        <taxon>Eukaryota</taxon>
        <taxon>Metazoa</taxon>
        <taxon>Chordata</taxon>
        <taxon>Craniata</taxon>
        <taxon>Vertebrata</taxon>
        <taxon>Euteleostomi</taxon>
        <taxon>Mammalia</taxon>
        <taxon>Eutheria</taxon>
        <taxon>Euarchontoglires</taxon>
        <taxon>Glires</taxon>
        <taxon>Rodentia</taxon>
        <taxon>Myomorpha</taxon>
        <taxon>Muroidea</taxon>
        <taxon>Cricetidae</taxon>
        <taxon>Neotominae</taxon>
        <taxon>Neotoma</taxon>
    </lineage>
</organism>
<keyword evidence="5" id="KW-0560">Oxidoreductase</keyword>
<feature type="non-terminal residue" evidence="8">
    <location>
        <position position="93"/>
    </location>
</feature>
<comment type="similarity">
    <text evidence="2">Belongs to the cytochrome P450 family.</text>
</comment>
<evidence type="ECO:0000256" key="5">
    <source>
        <dbReference type="ARBA" id="ARBA00023002"/>
    </source>
</evidence>
<dbReference type="InterPro" id="IPR036396">
    <property type="entry name" value="Cyt_P450_sf"/>
</dbReference>
<protein>
    <submittedName>
        <fullName evidence="8">Uncharacterized protein</fullName>
    </submittedName>
</protein>
<dbReference type="Gene3D" id="1.10.630.10">
    <property type="entry name" value="Cytochrome P450"/>
    <property type="match status" value="1"/>
</dbReference>
<comment type="caution">
    <text evidence="8">The sequence shown here is derived from an EMBL/GenBank/DDBJ whole genome shotgun (WGS) entry which is preliminary data.</text>
</comment>
<evidence type="ECO:0000256" key="7">
    <source>
        <dbReference type="ARBA" id="ARBA00023033"/>
    </source>
</evidence>
<dbReference type="EMBL" id="LZPO01098560">
    <property type="protein sequence ID" value="OBS63729.1"/>
    <property type="molecule type" value="Genomic_DNA"/>
</dbReference>
<dbReference type="PANTHER" id="PTHR24302:SF8">
    <property type="entry name" value="CYTOCHROME P450 3A-RELATED"/>
    <property type="match status" value="1"/>
</dbReference>
<keyword evidence="9" id="KW-1185">Reference proteome</keyword>
<dbReference type="GO" id="GO:0070989">
    <property type="term" value="P:oxidative demethylation"/>
    <property type="evidence" value="ECO:0007669"/>
    <property type="project" value="TreeGrafter"/>
</dbReference>
<dbReference type="GO" id="GO:0005506">
    <property type="term" value="F:iron ion binding"/>
    <property type="evidence" value="ECO:0007669"/>
    <property type="project" value="InterPro"/>
</dbReference>
<evidence type="ECO:0000313" key="8">
    <source>
        <dbReference type="EMBL" id="OBS63729.1"/>
    </source>
</evidence>
<dbReference type="Pfam" id="PF00067">
    <property type="entry name" value="p450"/>
    <property type="match status" value="1"/>
</dbReference>
<dbReference type="GO" id="GO:0008202">
    <property type="term" value="P:steroid metabolic process"/>
    <property type="evidence" value="ECO:0007669"/>
    <property type="project" value="TreeGrafter"/>
</dbReference>
<dbReference type="GO" id="GO:0050649">
    <property type="term" value="F:testosterone 6-beta-hydroxylase activity"/>
    <property type="evidence" value="ECO:0007669"/>
    <property type="project" value="TreeGrafter"/>
</dbReference>